<name>A0A429XCA7_SIMTE</name>
<dbReference type="RefSeq" id="WP_120115299.1">
    <property type="nucleotide sequence ID" value="NZ_QYTW02000003.1"/>
</dbReference>
<evidence type="ECO:0000256" key="1">
    <source>
        <dbReference type="SAM" id="MobiDB-lite"/>
    </source>
</evidence>
<dbReference type="CDD" id="cd10917">
    <property type="entry name" value="CE4_NodB_like_6s_7s"/>
    <property type="match status" value="1"/>
</dbReference>
<dbReference type="GO" id="GO:0016810">
    <property type="term" value="F:hydrolase activity, acting on carbon-nitrogen (but not peptide) bonds"/>
    <property type="evidence" value="ECO:0007669"/>
    <property type="project" value="InterPro"/>
</dbReference>
<evidence type="ECO:0000313" key="3">
    <source>
        <dbReference type="EMBL" id="RST60921.1"/>
    </source>
</evidence>
<proteinExistence type="predicted"/>
<protein>
    <submittedName>
        <fullName evidence="3">Polysaccharide deacetylase family protein</fullName>
    </submittedName>
</protein>
<evidence type="ECO:0000259" key="2">
    <source>
        <dbReference type="PROSITE" id="PS51677"/>
    </source>
</evidence>
<feature type="region of interest" description="Disordered" evidence="1">
    <location>
        <begin position="19"/>
        <end position="66"/>
    </location>
</feature>
<dbReference type="SUPFAM" id="SSF88713">
    <property type="entry name" value="Glycoside hydrolase/deacetylase"/>
    <property type="match status" value="1"/>
</dbReference>
<dbReference type="GO" id="GO:0005975">
    <property type="term" value="P:carbohydrate metabolic process"/>
    <property type="evidence" value="ECO:0007669"/>
    <property type="project" value="InterPro"/>
</dbReference>
<dbReference type="InterPro" id="IPR002509">
    <property type="entry name" value="NODB_dom"/>
</dbReference>
<sequence length="277" mass="31180">MRKFFTMTAAILLLAACGTEKSSHEDKPASDGSAKQEVSGNKQEAEGKEDNQPKDDSTQQADIDVSPEYKVNQTTFALEPIGEANPKVALLTIDDAPDEHALEMAKTLKKLNAPAIFFVNGHFINSPEKEKVIKEIHDLGFIIGNHTYSHSDLTTLPEEKQKEEILSVNEIVEKIIGEKPKFFRAPFGKNTDYSRQIVADEDMLLMNWTYGYDWEKEYMTGEAISDIMVNTPLLQDGANLLMHDREWTNDGLEKIVEGLRDKGYELLDPNLIDTETE</sequence>
<comment type="caution">
    <text evidence="3">The sequence shown here is derived from an EMBL/GenBank/DDBJ whole genome shotgun (WGS) entry which is preliminary data.</text>
</comment>
<dbReference type="PROSITE" id="PS51257">
    <property type="entry name" value="PROKAR_LIPOPROTEIN"/>
    <property type="match status" value="1"/>
</dbReference>
<reference evidence="3 4" key="1">
    <citation type="submission" date="2018-12" db="EMBL/GenBank/DDBJ databases">
        <authorList>
            <person name="Sun L."/>
            <person name="Chen Z."/>
        </authorList>
    </citation>
    <scope>NUCLEOTIDE SEQUENCE [LARGE SCALE GENOMIC DNA]</scope>
    <source>
        <strain evidence="3 4">LMG 29736</strain>
    </source>
</reference>
<dbReference type="PANTHER" id="PTHR10587">
    <property type="entry name" value="GLYCOSYL TRANSFERASE-RELATED"/>
    <property type="match status" value="1"/>
</dbReference>
<dbReference type="PROSITE" id="PS51677">
    <property type="entry name" value="NODB"/>
    <property type="match status" value="1"/>
</dbReference>
<dbReference type="Proteomes" id="UP000287296">
    <property type="component" value="Unassembled WGS sequence"/>
</dbReference>
<evidence type="ECO:0000313" key="4">
    <source>
        <dbReference type="Proteomes" id="UP000287296"/>
    </source>
</evidence>
<accession>A0A429XCA7</accession>
<dbReference type="AlphaFoldDB" id="A0A429XCA7"/>
<dbReference type="EMBL" id="QYTW02000003">
    <property type="protein sequence ID" value="RST60921.1"/>
    <property type="molecule type" value="Genomic_DNA"/>
</dbReference>
<dbReference type="InterPro" id="IPR011330">
    <property type="entry name" value="Glyco_hydro/deAcase_b/a-brl"/>
</dbReference>
<gene>
    <name evidence="3" type="ORF">D5F11_006000</name>
</gene>
<dbReference type="Pfam" id="PF01522">
    <property type="entry name" value="Polysacc_deac_1"/>
    <property type="match status" value="1"/>
</dbReference>
<dbReference type="Gene3D" id="3.20.20.370">
    <property type="entry name" value="Glycoside hydrolase/deacetylase"/>
    <property type="match status" value="1"/>
</dbReference>
<dbReference type="InterPro" id="IPR050248">
    <property type="entry name" value="Polysacc_deacetylase_ArnD"/>
</dbReference>
<feature type="domain" description="NodB homology" evidence="2">
    <location>
        <begin position="87"/>
        <end position="267"/>
    </location>
</feature>
<dbReference type="OrthoDB" id="9806342at2"/>
<organism evidence="3 4">
    <name type="scientific">Siminovitchia terrae</name>
    <name type="common">Bacillus terrae</name>
    <dbReference type="NCBI Taxonomy" id="1914933"/>
    <lineage>
        <taxon>Bacteria</taxon>
        <taxon>Bacillati</taxon>
        <taxon>Bacillota</taxon>
        <taxon>Bacilli</taxon>
        <taxon>Bacillales</taxon>
        <taxon>Bacillaceae</taxon>
        <taxon>Siminovitchia</taxon>
    </lineage>
</organism>
<feature type="compositionally biased region" description="Basic and acidic residues" evidence="1">
    <location>
        <begin position="43"/>
        <end position="57"/>
    </location>
</feature>